<dbReference type="InterPro" id="IPR021314">
    <property type="entry name" value="DUF2911"/>
</dbReference>
<dbReference type="Pfam" id="PF11138">
    <property type="entry name" value="DUF2911"/>
    <property type="match status" value="1"/>
</dbReference>
<dbReference type="Gene3D" id="1.25.40.1040">
    <property type="match status" value="1"/>
</dbReference>
<feature type="signal peptide" evidence="1">
    <location>
        <begin position="1"/>
        <end position="18"/>
    </location>
</feature>
<name>A0A1H6KIV8_9FLAO</name>
<sequence>MKKLIIAATLIFAVQANAQIKTPQASLKAEIEQAVGLTTIDVEYFRPAKKGRLVFGDLVPYGKVWRTGANENTTVDIDTDIEINGQNLAAGKYALYTIPKAEMWDVIFYKTTDNWGLPKTWNESDVVLKTSVKPEALTKDVEYFTIDVTPKNNNEGTLNISWEKTIVHVPFNVPTHKIAMESINANINENAKASDYYAAGTYLFSVNQEMNKALEYVNKAIDMQEGEAPFYMLRQKSLIQAATGDKKGAVETAEKSLKAAEKAGNDDYIKMNRNSILEWSKS</sequence>
<organism evidence="2 3">
    <name type="scientific">Paenimyroides marinum</name>
    <dbReference type="NCBI Taxonomy" id="1159016"/>
    <lineage>
        <taxon>Bacteria</taxon>
        <taxon>Pseudomonadati</taxon>
        <taxon>Bacteroidota</taxon>
        <taxon>Flavobacteriia</taxon>
        <taxon>Flavobacteriales</taxon>
        <taxon>Flavobacteriaceae</taxon>
        <taxon>Paenimyroides</taxon>
    </lineage>
</organism>
<dbReference type="RefSeq" id="WP_091097232.1">
    <property type="nucleotide sequence ID" value="NZ_FNXE01000012.1"/>
</dbReference>
<evidence type="ECO:0000256" key="1">
    <source>
        <dbReference type="SAM" id="SignalP"/>
    </source>
</evidence>
<dbReference type="EMBL" id="FNXE01000012">
    <property type="protein sequence ID" value="SEH73595.1"/>
    <property type="molecule type" value="Genomic_DNA"/>
</dbReference>
<feature type="chain" id="PRO_5011628169" description="DUF2911 domain-containing protein" evidence="1">
    <location>
        <begin position="19"/>
        <end position="282"/>
    </location>
</feature>
<evidence type="ECO:0000313" key="2">
    <source>
        <dbReference type="EMBL" id="SEH73595.1"/>
    </source>
</evidence>
<evidence type="ECO:0008006" key="4">
    <source>
        <dbReference type="Google" id="ProtNLM"/>
    </source>
</evidence>
<dbReference type="STRING" id="1159016.SAMN02927937_01128"/>
<evidence type="ECO:0000313" key="3">
    <source>
        <dbReference type="Proteomes" id="UP000199634"/>
    </source>
</evidence>
<protein>
    <recommendedName>
        <fullName evidence="4">DUF2911 domain-containing protein</fullName>
    </recommendedName>
</protein>
<dbReference type="SUPFAM" id="SSF81901">
    <property type="entry name" value="HCP-like"/>
    <property type="match status" value="1"/>
</dbReference>
<dbReference type="AlphaFoldDB" id="A0A1H6KIV8"/>
<keyword evidence="1" id="KW-0732">Signal</keyword>
<keyword evidence="3" id="KW-1185">Reference proteome</keyword>
<proteinExistence type="predicted"/>
<gene>
    <name evidence="2" type="ORF">SAMN02927937_01128</name>
</gene>
<reference evidence="2 3" key="1">
    <citation type="submission" date="2016-10" db="EMBL/GenBank/DDBJ databases">
        <authorList>
            <person name="de Groot N.N."/>
        </authorList>
    </citation>
    <scope>NUCLEOTIDE SEQUENCE [LARGE SCALE GENOMIC DNA]</scope>
    <source>
        <strain evidence="2 3">CGMCC 1.10825</strain>
    </source>
</reference>
<accession>A0A1H6KIV8</accession>
<dbReference type="Proteomes" id="UP000199634">
    <property type="component" value="Unassembled WGS sequence"/>
</dbReference>
<dbReference type="OrthoDB" id="187854at2"/>